<evidence type="ECO:0000313" key="4">
    <source>
        <dbReference type="EMBL" id="PRH78277.1"/>
    </source>
</evidence>
<dbReference type="Pfam" id="PF04203">
    <property type="entry name" value="Sortase"/>
    <property type="match status" value="1"/>
</dbReference>
<dbReference type="GO" id="GO:0016787">
    <property type="term" value="F:hydrolase activity"/>
    <property type="evidence" value="ECO:0007669"/>
    <property type="project" value="UniProtKB-KW"/>
</dbReference>
<dbReference type="Proteomes" id="UP000239322">
    <property type="component" value="Unassembled WGS sequence"/>
</dbReference>
<keyword evidence="3" id="KW-0812">Transmembrane</keyword>
<dbReference type="EMBL" id="PVLV01000222">
    <property type="protein sequence ID" value="PRH78277.1"/>
    <property type="molecule type" value="Genomic_DNA"/>
</dbReference>
<dbReference type="InterPro" id="IPR005754">
    <property type="entry name" value="Sortase"/>
</dbReference>
<keyword evidence="3" id="KW-1133">Transmembrane helix</keyword>
<evidence type="ECO:0008006" key="6">
    <source>
        <dbReference type="Google" id="ProtNLM"/>
    </source>
</evidence>
<dbReference type="InterPro" id="IPR023365">
    <property type="entry name" value="Sortase_dom-sf"/>
</dbReference>
<evidence type="ECO:0000313" key="5">
    <source>
        <dbReference type="Proteomes" id="UP000239322"/>
    </source>
</evidence>
<dbReference type="RefSeq" id="WP_105869546.1">
    <property type="nucleotide sequence ID" value="NZ_PVLV01000222.1"/>
</dbReference>
<dbReference type="AlphaFoldDB" id="A0A2S9PVB3"/>
<accession>A0A2S9PVB3</accession>
<keyword evidence="1" id="KW-0378">Hydrolase</keyword>
<sequence>MTGEPQRSRPRPAGLPAGRRTLLPRAARRRSRGQSTSALRSPLTRRGDRLHRAHLRAGPGEASALASGPGTGAVHRALRRERRLLRLGTAAAAVAAAAFLFPWRLAAPGPADAGSLPGYAGPPGVRASASASVSSPPVALTLPGHPAALPVAPVTADRRGVLAVPDSPRKLGWWAPGARPGAAHGTVLIAGHLDSTSHGPGPFERLHTVPIGARAVVTTADGVRHPYRVTARRTHPVSALPDGLFTTAGPPRLVLVTCTGAFDPEAHAYADNLFLYAEPAGGGSPAPSPSPSASPAT</sequence>
<gene>
    <name evidence="4" type="ORF">C6N75_15780</name>
</gene>
<organism evidence="4 5">
    <name type="scientific">Streptomyces solincola</name>
    <dbReference type="NCBI Taxonomy" id="2100817"/>
    <lineage>
        <taxon>Bacteria</taxon>
        <taxon>Bacillati</taxon>
        <taxon>Actinomycetota</taxon>
        <taxon>Actinomycetes</taxon>
        <taxon>Kitasatosporales</taxon>
        <taxon>Streptomycetaceae</taxon>
        <taxon>Streptomyces</taxon>
    </lineage>
</organism>
<feature type="compositionally biased region" description="Low complexity" evidence="2">
    <location>
        <begin position="11"/>
        <end position="25"/>
    </location>
</feature>
<evidence type="ECO:0000256" key="1">
    <source>
        <dbReference type="ARBA" id="ARBA00022801"/>
    </source>
</evidence>
<feature type="transmembrane region" description="Helical" evidence="3">
    <location>
        <begin position="84"/>
        <end position="103"/>
    </location>
</feature>
<name>A0A2S9PVB3_9ACTN</name>
<protein>
    <recommendedName>
        <fullName evidence="6">Class F sortase</fullName>
    </recommendedName>
</protein>
<dbReference type="CDD" id="cd05829">
    <property type="entry name" value="Sortase_F"/>
    <property type="match status" value="1"/>
</dbReference>
<feature type="region of interest" description="Disordered" evidence="2">
    <location>
        <begin position="1"/>
        <end position="48"/>
    </location>
</feature>
<dbReference type="InterPro" id="IPR042001">
    <property type="entry name" value="Sortase_F"/>
</dbReference>
<evidence type="ECO:0000256" key="2">
    <source>
        <dbReference type="SAM" id="MobiDB-lite"/>
    </source>
</evidence>
<evidence type="ECO:0000256" key="3">
    <source>
        <dbReference type="SAM" id="Phobius"/>
    </source>
</evidence>
<dbReference type="SUPFAM" id="SSF63817">
    <property type="entry name" value="Sortase"/>
    <property type="match status" value="1"/>
</dbReference>
<reference evidence="4 5" key="1">
    <citation type="submission" date="2018-03" db="EMBL/GenBank/DDBJ databases">
        <title>Novel Streptomyces sp. from soil.</title>
        <authorList>
            <person name="Tan G.Y.A."/>
            <person name="Lee Z.Y."/>
        </authorList>
    </citation>
    <scope>NUCLEOTIDE SEQUENCE [LARGE SCALE GENOMIC DNA]</scope>
    <source>
        <strain evidence="4 5">ST5x</strain>
    </source>
</reference>
<dbReference type="Gene3D" id="2.40.260.10">
    <property type="entry name" value="Sortase"/>
    <property type="match status" value="1"/>
</dbReference>
<keyword evidence="3" id="KW-0472">Membrane</keyword>
<keyword evidence="5" id="KW-1185">Reference proteome</keyword>
<comment type="caution">
    <text evidence="4">The sequence shown here is derived from an EMBL/GenBank/DDBJ whole genome shotgun (WGS) entry which is preliminary data.</text>
</comment>
<proteinExistence type="predicted"/>
<dbReference type="OrthoDB" id="525039at2"/>